<dbReference type="PROSITE" id="PS50076">
    <property type="entry name" value="DNAJ_2"/>
    <property type="match status" value="1"/>
</dbReference>
<organism evidence="3 4">
    <name type="scientific">Desulfacinum hydrothermale DSM 13146</name>
    <dbReference type="NCBI Taxonomy" id="1121390"/>
    <lineage>
        <taxon>Bacteria</taxon>
        <taxon>Pseudomonadati</taxon>
        <taxon>Thermodesulfobacteriota</taxon>
        <taxon>Syntrophobacteria</taxon>
        <taxon>Syntrophobacterales</taxon>
        <taxon>Syntrophobacteraceae</taxon>
        <taxon>Desulfacinum</taxon>
    </lineage>
</organism>
<evidence type="ECO:0000313" key="4">
    <source>
        <dbReference type="Proteomes" id="UP000192783"/>
    </source>
</evidence>
<dbReference type="Gene3D" id="1.10.287.110">
    <property type="entry name" value="DnaJ domain"/>
    <property type="match status" value="1"/>
</dbReference>
<dbReference type="Pfam" id="PF00226">
    <property type="entry name" value="DnaJ"/>
    <property type="match status" value="1"/>
</dbReference>
<dbReference type="SMART" id="SM00271">
    <property type="entry name" value="DnaJ"/>
    <property type="match status" value="1"/>
</dbReference>
<dbReference type="Proteomes" id="UP000192783">
    <property type="component" value="Unassembled WGS sequence"/>
</dbReference>
<name>A0A1W1XVB7_9BACT</name>
<accession>A0A1W1XVB7</accession>
<dbReference type="AlphaFoldDB" id="A0A1W1XVB7"/>
<keyword evidence="4" id="KW-1185">Reference proteome</keyword>
<evidence type="ECO:0000259" key="2">
    <source>
        <dbReference type="PROSITE" id="PS50076"/>
    </source>
</evidence>
<feature type="domain" description="J" evidence="2">
    <location>
        <begin position="5"/>
        <end position="66"/>
    </location>
</feature>
<dbReference type="CDD" id="cd06257">
    <property type="entry name" value="DnaJ"/>
    <property type="match status" value="1"/>
</dbReference>
<dbReference type="OrthoDB" id="5421571at2"/>
<evidence type="ECO:0000313" key="3">
    <source>
        <dbReference type="EMBL" id="SMC27805.1"/>
    </source>
</evidence>
<gene>
    <name evidence="3" type="ORF">SAMN02746041_03080</name>
</gene>
<dbReference type="InterPro" id="IPR001623">
    <property type="entry name" value="DnaJ_domain"/>
</dbReference>
<reference evidence="3 4" key="1">
    <citation type="submission" date="2017-04" db="EMBL/GenBank/DDBJ databases">
        <authorList>
            <person name="Afonso C.L."/>
            <person name="Miller P.J."/>
            <person name="Scott M.A."/>
            <person name="Spackman E."/>
            <person name="Goraichik I."/>
            <person name="Dimitrov K.M."/>
            <person name="Suarez D.L."/>
            <person name="Swayne D.E."/>
        </authorList>
    </citation>
    <scope>NUCLEOTIDE SEQUENCE [LARGE SCALE GENOMIC DNA]</scope>
    <source>
        <strain evidence="3 4">DSM 13146</strain>
    </source>
</reference>
<protein>
    <recommendedName>
        <fullName evidence="2">J domain-containing protein</fullName>
    </recommendedName>
</protein>
<dbReference type="RefSeq" id="WP_084058973.1">
    <property type="nucleotide sequence ID" value="NZ_FWXF01000024.1"/>
</dbReference>
<dbReference type="InterPro" id="IPR036869">
    <property type="entry name" value="J_dom_sf"/>
</dbReference>
<sequence length="105" mass="12203">MTREEALANLNLKESATLEEIEAAYRRLLRRYPPEFHPERFREIDESYRVLTSVSYLIEKAFSSEGGSLAKPPALPPPPHASESDLEEALRELWLQHVRRAVWQD</sequence>
<feature type="region of interest" description="Disordered" evidence="1">
    <location>
        <begin position="66"/>
        <end position="86"/>
    </location>
</feature>
<dbReference type="EMBL" id="FWXF01000024">
    <property type="protein sequence ID" value="SMC27805.1"/>
    <property type="molecule type" value="Genomic_DNA"/>
</dbReference>
<dbReference type="SUPFAM" id="SSF46565">
    <property type="entry name" value="Chaperone J-domain"/>
    <property type="match status" value="1"/>
</dbReference>
<evidence type="ECO:0000256" key="1">
    <source>
        <dbReference type="SAM" id="MobiDB-lite"/>
    </source>
</evidence>
<dbReference type="STRING" id="1121390.SAMN02746041_03080"/>
<proteinExistence type="predicted"/>